<feature type="transmembrane region" description="Helical" evidence="12">
    <location>
        <begin position="23"/>
        <end position="44"/>
    </location>
</feature>
<comment type="caution">
    <text evidence="16">The sequence shown here is derived from an EMBL/GenBank/DDBJ whole genome shotgun (WGS) entry which is preliminary data.</text>
</comment>
<keyword evidence="4" id="KW-0597">Phosphoprotein</keyword>
<dbReference type="CDD" id="cd00130">
    <property type="entry name" value="PAS"/>
    <property type="match status" value="1"/>
</dbReference>
<dbReference type="InterPro" id="IPR004358">
    <property type="entry name" value="Sig_transdc_His_kin-like_C"/>
</dbReference>
<evidence type="ECO:0000256" key="9">
    <source>
        <dbReference type="ARBA" id="ARBA00023012"/>
    </source>
</evidence>
<name>A0A967EWX2_9PROT</name>
<dbReference type="InterPro" id="IPR000700">
    <property type="entry name" value="PAS-assoc_C"/>
</dbReference>
<feature type="region of interest" description="Disordered" evidence="11">
    <location>
        <begin position="627"/>
        <end position="647"/>
    </location>
</feature>
<evidence type="ECO:0000256" key="11">
    <source>
        <dbReference type="SAM" id="MobiDB-lite"/>
    </source>
</evidence>
<evidence type="ECO:0000259" key="14">
    <source>
        <dbReference type="PROSITE" id="PS50112"/>
    </source>
</evidence>
<reference evidence="16" key="1">
    <citation type="submission" date="2020-03" db="EMBL/GenBank/DDBJ databases">
        <title>Genome of Pelagibius litoralis DSM 21314T.</title>
        <authorList>
            <person name="Wang G."/>
        </authorList>
    </citation>
    <scope>NUCLEOTIDE SEQUENCE</scope>
    <source>
        <strain evidence="16">DSM 21314</strain>
    </source>
</reference>
<proteinExistence type="predicted"/>
<evidence type="ECO:0000256" key="4">
    <source>
        <dbReference type="ARBA" id="ARBA00022553"/>
    </source>
</evidence>
<dbReference type="EC" id="2.7.13.3" evidence="3"/>
<evidence type="ECO:0000256" key="12">
    <source>
        <dbReference type="SAM" id="Phobius"/>
    </source>
</evidence>
<organism evidence="16 17">
    <name type="scientific">Pelagibius litoralis</name>
    <dbReference type="NCBI Taxonomy" id="374515"/>
    <lineage>
        <taxon>Bacteria</taxon>
        <taxon>Pseudomonadati</taxon>
        <taxon>Pseudomonadota</taxon>
        <taxon>Alphaproteobacteria</taxon>
        <taxon>Rhodospirillales</taxon>
        <taxon>Rhodovibrionaceae</taxon>
        <taxon>Pelagibius</taxon>
    </lineage>
</organism>
<protein>
    <recommendedName>
        <fullName evidence="3">histidine kinase</fullName>
        <ecNumber evidence="3">2.7.13.3</ecNumber>
    </recommendedName>
</protein>
<dbReference type="InterPro" id="IPR005467">
    <property type="entry name" value="His_kinase_dom"/>
</dbReference>
<dbReference type="InterPro" id="IPR036097">
    <property type="entry name" value="HisK_dim/P_sf"/>
</dbReference>
<dbReference type="Pfam" id="PF00512">
    <property type="entry name" value="HisKA"/>
    <property type="match status" value="1"/>
</dbReference>
<dbReference type="SUPFAM" id="SSF55785">
    <property type="entry name" value="PYP-like sensor domain (PAS domain)"/>
    <property type="match status" value="1"/>
</dbReference>
<evidence type="ECO:0000256" key="7">
    <source>
        <dbReference type="ARBA" id="ARBA00022777"/>
    </source>
</evidence>
<dbReference type="PANTHER" id="PTHR43711">
    <property type="entry name" value="TWO-COMPONENT HISTIDINE KINASE"/>
    <property type="match status" value="1"/>
</dbReference>
<keyword evidence="6" id="KW-0547">Nucleotide-binding</keyword>
<evidence type="ECO:0000313" key="17">
    <source>
        <dbReference type="Proteomes" id="UP000761264"/>
    </source>
</evidence>
<dbReference type="InterPro" id="IPR050736">
    <property type="entry name" value="Sensor_HK_Regulatory"/>
</dbReference>
<comment type="subcellular location">
    <subcellularLocation>
        <location evidence="2">Membrane</location>
    </subcellularLocation>
</comment>
<evidence type="ECO:0000313" key="16">
    <source>
        <dbReference type="EMBL" id="NIA68808.1"/>
    </source>
</evidence>
<dbReference type="Gene3D" id="1.10.287.130">
    <property type="match status" value="1"/>
</dbReference>
<keyword evidence="12" id="KW-1133">Transmembrane helix</keyword>
<dbReference type="SMART" id="SM00388">
    <property type="entry name" value="HisKA"/>
    <property type="match status" value="1"/>
</dbReference>
<feature type="domain" description="Histidine kinase" evidence="13">
    <location>
        <begin position="404"/>
        <end position="625"/>
    </location>
</feature>
<dbReference type="Proteomes" id="UP000761264">
    <property type="component" value="Unassembled WGS sequence"/>
</dbReference>
<dbReference type="RefSeq" id="WP_167223786.1">
    <property type="nucleotide sequence ID" value="NZ_JAAQPH010000006.1"/>
</dbReference>
<dbReference type="Gene3D" id="3.30.450.20">
    <property type="entry name" value="PAS domain"/>
    <property type="match status" value="1"/>
</dbReference>
<comment type="catalytic activity">
    <reaction evidence="1">
        <text>ATP + protein L-histidine = ADP + protein N-phospho-L-histidine.</text>
        <dbReference type="EC" id="2.7.13.3"/>
    </reaction>
</comment>
<dbReference type="InterPro" id="IPR003594">
    <property type="entry name" value="HATPase_dom"/>
</dbReference>
<dbReference type="PROSITE" id="PS50112">
    <property type="entry name" value="PAS"/>
    <property type="match status" value="1"/>
</dbReference>
<dbReference type="Gene3D" id="3.30.565.10">
    <property type="entry name" value="Histidine kinase-like ATPase, C-terminal domain"/>
    <property type="match status" value="1"/>
</dbReference>
<feature type="domain" description="PAC" evidence="15">
    <location>
        <begin position="334"/>
        <end position="386"/>
    </location>
</feature>
<keyword evidence="7" id="KW-0418">Kinase</keyword>
<dbReference type="Pfam" id="PF08448">
    <property type="entry name" value="PAS_4"/>
    <property type="match status" value="1"/>
</dbReference>
<keyword evidence="12" id="KW-0812">Transmembrane</keyword>
<dbReference type="SUPFAM" id="SSF47384">
    <property type="entry name" value="Homodimeric domain of signal transducing histidine kinase"/>
    <property type="match status" value="1"/>
</dbReference>
<feature type="domain" description="PAS" evidence="14">
    <location>
        <begin position="260"/>
        <end position="306"/>
    </location>
</feature>
<dbReference type="AlphaFoldDB" id="A0A967EWX2"/>
<dbReference type="FunFam" id="3.30.565.10:FF:000006">
    <property type="entry name" value="Sensor histidine kinase WalK"/>
    <property type="match status" value="1"/>
</dbReference>
<dbReference type="InterPro" id="IPR035965">
    <property type="entry name" value="PAS-like_dom_sf"/>
</dbReference>
<keyword evidence="8" id="KW-0067">ATP-binding</keyword>
<evidence type="ECO:0000256" key="6">
    <source>
        <dbReference type="ARBA" id="ARBA00022741"/>
    </source>
</evidence>
<dbReference type="CDD" id="cd00082">
    <property type="entry name" value="HisKA"/>
    <property type="match status" value="1"/>
</dbReference>
<dbReference type="InterPro" id="IPR013656">
    <property type="entry name" value="PAS_4"/>
</dbReference>
<keyword evidence="9" id="KW-0902">Two-component regulatory system</keyword>
<evidence type="ECO:0000259" key="15">
    <source>
        <dbReference type="PROSITE" id="PS50113"/>
    </source>
</evidence>
<evidence type="ECO:0000256" key="10">
    <source>
        <dbReference type="ARBA" id="ARBA00023136"/>
    </source>
</evidence>
<dbReference type="GO" id="GO:0000155">
    <property type="term" value="F:phosphorelay sensor kinase activity"/>
    <property type="evidence" value="ECO:0007669"/>
    <property type="project" value="InterPro"/>
</dbReference>
<evidence type="ECO:0000256" key="3">
    <source>
        <dbReference type="ARBA" id="ARBA00012438"/>
    </source>
</evidence>
<dbReference type="CDD" id="cd16922">
    <property type="entry name" value="HATPase_EvgS-ArcB-TorS-like"/>
    <property type="match status" value="1"/>
</dbReference>
<evidence type="ECO:0000256" key="2">
    <source>
        <dbReference type="ARBA" id="ARBA00004370"/>
    </source>
</evidence>
<dbReference type="InterPro" id="IPR003661">
    <property type="entry name" value="HisK_dim/P_dom"/>
</dbReference>
<dbReference type="InterPro" id="IPR000014">
    <property type="entry name" value="PAS"/>
</dbReference>
<evidence type="ECO:0000256" key="1">
    <source>
        <dbReference type="ARBA" id="ARBA00000085"/>
    </source>
</evidence>
<keyword evidence="10 12" id="KW-0472">Membrane</keyword>
<feature type="transmembrane region" description="Helical" evidence="12">
    <location>
        <begin position="174"/>
        <end position="197"/>
    </location>
</feature>
<dbReference type="Pfam" id="PF02518">
    <property type="entry name" value="HATPase_c"/>
    <property type="match status" value="1"/>
</dbReference>
<dbReference type="InterPro" id="IPR036890">
    <property type="entry name" value="HATPase_C_sf"/>
</dbReference>
<dbReference type="FunFam" id="1.10.287.130:FF:000038">
    <property type="entry name" value="Sensory transduction histidine kinase"/>
    <property type="match status" value="1"/>
</dbReference>
<dbReference type="PROSITE" id="PS50113">
    <property type="entry name" value="PAC"/>
    <property type="match status" value="1"/>
</dbReference>
<gene>
    <name evidence="16" type="ORF">HBA54_09415</name>
</gene>
<dbReference type="EMBL" id="JAAQPH010000006">
    <property type="protein sequence ID" value="NIA68808.1"/>
    <property type="molecule type" value="Genomic_DNA"/>
</dbReference>
<dbReference type="SUPFAM" id="SSF55874">
    <property type="entry name" value="ATPase domain of HSP90 chaperone/DNA topoisomerase II/histidine kinase"/>
    <property type="match status" value="1"/>
</dbReference>
<dbReference type="NCBIfam" id="TIGR00229">
    <property type="entry name" value="sensory_box"/>
    <property type="match status" value="1"/>
</dbReference>
<dbReference type="GO" id="GO:0016020">
    <property type="term" value="C:membrane"/>
    <property type="evidence" value="ECO:0007669"/>
    <property type="project" value="UniProtKB-SubCell"/>
</dbReference>
<keyword evidence="5" id="KW-0808">Transferase</keyword>
<dbReference type="PANTHER" id="PTHR43711:SF26">
    <property type="entry name" value="SENSOR HISTIDINE KINASE RCSC"/>
    <property type="match status" value="1"/>
</dbReference>
<evidence type="ECO:0000256" key="8">
    <source>
        <dbReference type="ARBA" id="ARBA00022840"/>
    </source>
</evidence>
<dbReference type="SMART" id="SM00086">
    <property type="entry name" value="PAC"/>
    <property type="match status" value="1"/>
</dbReference>
<dbReference type="SMART" id="SM00387">
    <property type="entry name" value="HATPase_c"/>
    <property type="match status" value="1"/>
</dbReference>
<dbReference type="GO" id="GO:0005524">
    <property type="term" value="F:ATP binding"/>
    <property type="evidence" value="ECO:0007669"/>
    <property type="project" value="UniProtKB-KW"/>
</dbReference>
<dbReference type="PRINTS" id="PR00344">
    <property type="entry name" value="BCTRLSENSOR"/>
</dbReference>
<sequence>MTSRFYLLAQALNFLRSRLSRRIALLVSLSIILVEAAILVPSYLNLRSALYEAMEQDVLTTARFTLVSSDERSPVQLLEESWQDFQNVGVAGIALYDGAGLPLAAKGDPVVLVPDSTVRQGEAQAGPEPATTFRRLREASGIYAVLWPGKASGLPFVMSVRLDTTAIDGELKAFVLRIGGLVLLLACFVSVTTILILGREVLTPLLAIHRNLTAAHADPGRADAYKLDIRPCDEIGETVTALNVLLDRVADLRRSDLRNEEQRFEDFAKSSSDWFWEMDEKLRFSFFSERFAEVTGVDERELLGKTRQETGIPGVALEVWEQHLADLAAQRPFRNFTHPREKADGQIVWLAISGTPAFDADGVFLGYRGTGRDITAEIELQEKLRSAKDLAETANRTKSEFLANMSHELRTPLNAIIGFSELMLTTIPENPDNEQYREYLTDIHEAAHHLLSLINDILDLSKIEAGADELNEEVVDVATLAQAVLRVISARADKAGVALRFEPAADLPQLFADERKLKQALLNLLTNAVKFTERDGSITLKVWCRRDTGYVLQVIDSGIGMAAEDIPKALRQFGQVDSNLNRRYEGTGLGLPLTKALIEMHQGVLNVQSEEGAGTIVTLRLPAHRIVEDDEDRTPPLGDDTPKAAAE</sequence>
<accession>A0A967EWX2</accession>
<dbReference type="PROSITE" id="PS50109">
    <property type="entry name" value="HIS_KIN"/>
    <property type="match status" value="1"/>
</dbReference>
<keyword evidence="17" id="KW-1185">Reference proteome</keyword>
<dbReference type="InterPro" id="IPR001610">
    <property type="entry name" value="PAC"/>
</dbReference>
<evidence type="ECO:0000256" key="5">
    <source>
        <dbReference type="ARBA" id="ARBA00022679"/>
    </source>
</evidence>
<evidence type="ECO:0000259" key="13">
    <source>
        <dbReference type="PROSITE" id="PS50109"/>
    </source>
</evidence>